<keyword evidence="2" id="KW-0732">Signal</keyword>
<dbReference type="Gene3D" id="1.25.40.10">
    <property type="entry name" value="Tetratricopeptide repeat domain"/>
    <property type="match status" value="1"/>
</dbReference>
<feature type="signal peptide" evidence="2">
    <location>
        <begin position="1"/>
        <end position="30"/>
    </location>
</feature>
<protein>
    <recommendedName>
        <fullName evidence="5">Tetratricopeptide repeat protein</fullName>
    </recommendedName>
</protein>
<evidence type="ECO:0000313" key="3">
    <source>
        <dbReference type="EMBL" id="QWV11948.1"/>
    </source>
</evidence>
<dbReference type="EMBL" id="CP076686">
    <property type="protein sequence ID" value="QWV11948.1"/>
    <property type="molecule type" value="Genomic_DNA"/>
</dbReference>
<evidence type="ECO:0000256" key="1">
    <source>
        <dbReference type="SAM" id="Coils"/>
    </source>
</evidence>
<feature type="coiled-coil region" evidence="1">
    <location>
        <begin position="536"/>
        <end position="590"/>
    </location>
</feature>
<evidence type="ECO:0000256" key="2">
    <source>
        <dbReference type="SAM" id="SignalP"/>
    </source>
</evidence>
<sequence>MGLKASQSSGRRPFIYAGALLWLMMTPAHADEAQPERAKDLRYGWALYEYHQGNAFEALTQLAVARERGGIEGHGDHPALVEGGLMLSWGMTREASRLFTQLLGADGAGSNLSPDVRNQAWFYLGKVFYLEGNQALARENLDRVDGEILAEADHDLFREWIYLRSRLVMMSARPDDEPELTSLREQLDETDIWSLYLRYNSAVSALDAADGAAAEEALKKLIAILDESIDSVEPDAEREGLLGRARLSLAGLYLRDNQFEAALEVLGAMPLTGVFADQALFDYAVAAAGQGRPERALDALDTLANRELFLPWRQQVPFARAYVLEQMNAPQRALPAFKKAADHYEARIRELDNIRDRLNEESLMAQLEFSRDSDGILTDSYGRLRVQPLDSGMAEVLASETFQQALAELNELYRMQSFIAERQSRFESFRIMLETREQQRQIRIAETRRALETQQADQWQQLHEDFTDRISSALADEDAGFFMTSQQKALRDKLDEVEETLADLPDDATTARQRATYRRMRAYFDWWIADDYGINRWAAQKQLMQLDREMQSFQAQRQRVESLMADDARHAELARRIAASERELATLGTEVSEALGSARQTLLAQVDRMLAAQQQELNGYLLASRHAQARLADQLFRASQTAGAGDE</sequence>
<name>A0ABX8IE56_9GAMM</name>
<proteinExistence type="predicted"/>
<dbReference type="InterPro" id="IPR011990">
    <property type="entry name" value="TPR-like_helical_dom_sf"/>
</dbReference>
<organism evidence="3 4">
    <name type="scientific">Marinobacter adhaerens</name>
    <dbReference type="NCBI Taxonomy" id="1033846"/>
    <lineage>
        <taxon>Bacteria</taxon>
        <taxon>Pseudomonadati</taxon>
        <taxon>Pseudomonadota</taxon>
        <taxon>Gammaproteobacteria</taxon>
        <taxon>Pseudomonadales</taxon>
        <taxon>Marinobacteraceae</taxon>
        <taxon>Marinobacter</taxon>
    </lineage>
</organism>
<evidence type="ECO:0008006" key="5">
    <source>
        <dbReference type="Google" id="ProtNLM"/>
    </source>
</evidence>
<accession>A0ABX8IE56</accession>
<feature type="chain" id="PRO_5045777119" description="Tetratricopeptide repeat protein" evidence="2">
    <location>
        <begin position="31"/>
        <end position="647"/>
    </location>
</feature>
<evidence type="ECO:0000313" key="4">
    <source>
        <dbReference type="Proteomes" id="UP000683442"/>
    </source>
</evidence>
<gene>
    <name evidence="3" type="ORF">KQ249_14830</name>
</gene>
<dbReference type="RefSeq" id="WP_169702157.1">
    <property type="nucleotide sequence ID" value="NZ_CP076686.1"/>
</dbReference>
<keyword evidence="1" id="KW-0175">Coiled coil</keyword>
<keyword evidence="4" id="KW-1185">Reference proteome</keyword>
<dbReference type="GeneID" id="78560732"/>
<reference evidence="3 4" key="1">
    <citation type="submission" date="2021-06" db="EMBL/GenBank/DDBJ databases">
        <title>Microbial metabolic specificity influences pelagic lipid remineralization.</title>
        <authorList>
            <person name="Behrendt L."/>
            <person name="Hunter J.E."/>
            <person name="Alcolombri U."/>
            <person name="Smriga S."/>
            <person name="Mincer T."/>
            <person name="Lowenstein D.P."/>
            <person name="Peaudecerf F.J."/>
            <person name="Fernandez V.I."/>
            <person name="Fredricks H."/>
            <person name="Almblad H."/>
            <person name="Harrison J.J."/>
            <person name="Stocker R."/>
            <person name="Van Mooy B.A.S."/>
        </authorList>
    </citation>
    <scope>NUCLEOTIDE SEQUENCE [LARGE SCALE GENOMIC DNA]</scope>
    <source>
        <strain evidence="3 4">HP15-B</strain>
    </source>
</reference>
<dbReference type="Proteomes" id="UP000683442">
    <property type="component" value="Chromosome"/>
</dbReference>